<reference evidence="3 4" key="2">
    <citation type="submission" date="2018-11" db="EMBL/GenBank/DDBJ databases">
        <authorList>
            <consortium name="Pathogen Informatics"/>
        </authorList>
    </citation>
    <scope>NUCLEOTIDE SEQUENCE [LARGE SCALE GENOMIC DNA]</scope>
</reference>
<protein>
    <submittedName>
        <fullName evidence="5">GRIP domain-containing protein</fullName>
    </submittedName>
</protein>
<evidence type="ECO:0000256" key="1">
    <source>
        <dbReference type="SAM" id="Coils"/>
    </source>
</evidence>
<dbReference type="EMBL" id="UYSL01029041">
    <property type="protein sequence ID" value="VDL87801.1"/>
    <property type="molecule type" value="Genomic_DNA"/>
</dbReference>
<keyword evidence="4" id="KW-1185">Reference proteome</keyword>
<dbReference type="STRING" id="27835.A0A0N4YZU1"/>
<feature type="coiled-coil region" evidence="1">
    <location>
        <begin position="2"/>
        <end position="36"/>
    </location>
</feature>
<dbReference type="AlphaFoldDB" id="A0A0N4YZU1"/>
<feature type="coiled-coil region" evidence="1">
    <location>
        <begin position="189"/>
        <end position="361"/>
    </location>
</feature>
<organism evidence="5">
    <name type="scientific">Nippostrongylus brasiliensis</name>
    <name type="common">Rat hookworm</name>
    <dbReference type="NCBI Taxonomy" id="27835"/>
    <lineage>
        <taxon>Eukaryota</taxon>
        <taxon>Metazoa</taxon>
        <taxon>Ecdysozoa</taxon>
        <taxon>Nematoda</taxon>
        <taxon>Chromadorea</taxon>
        <taxon>Rhabditida</taxon>
        <taxon>Rhabditina</taxon>
        <taxon>Rhabditomorpha</taxon>
        <taxon>Strongyloidea</taxon>
        <taxon>Heligmosomidae</taxon>
        <taxon>Nippostrongylus</taxon>
    </lineage>
</organism>
<name>A0A0N4YZU1_NIPBR</name>
<dbReference type="WBParaSite" id="NBR_0002276301-mRNA-1">
    <property type="protein sequence ID" value="NBR_0002276301-mRNA-1"/>
    <property type="gene ID" value="NBR_0002276301"/>
</dbReference>
<evidence type="ECO:0000313" key="5">
    <source>
        <dbReference type="WBParaSite" id="NBR_0002276301-mRNA-1"/>
    </source>
</evidence>
<feature type="compositionally biased region" description="Polar residues" evidence="2">
    <location>
        <begin position="124"/>
        <end position="136"/>
    </location>
</feature>
<sequence>MREESDRLVVEYNKKLDDLRHEKEELNNRIHSMEQERQVPICVDVGVEMANGVDEAKESPPDELRRLRTYQRNLVALLKSLQSEMPDFMENHKEPMVVERLLDELIVSESQREPAESINDQDDNSTFQTASSSEPWNTDGVFSPNVPQKVEELQELLISERRNFEERLNSLQTLMIESQQVHSALKVSFDELKAEHEKVVDDLKSAESKNKESDALLDSKKSQIEELQKELNTTEMEMAQIKELARQIEDQRSALKLENIEQTQKIDNLQDSLSVLQSADIENKRKYDELLGKYQSLERNFSREREELVEQLDALRENSNPIVDSLRKELDLEQEKHALLIAEMEEKISHLEEGSRMLEKSREETLEENSVLTTKLLALKDEYQLEKNDYEMKIGELT</sequence>
<gene>
    <name evidence="3" type="ORF">NBR_LOCUS22764</name>
</gene>
<feature type="region of interest" description="Disordered" evidence="2">
    <location>
        <begin position="111"/>
        <end position="144"/>
    </location>
</feature>
<dbReference type="Proteomes" id="UP000271162">
    <property type="component" value="Unassembled WGS sequence"/>
</dbReference>
<accession>A0A0N4YZU1</accession>
<evidence type="ECO:0000313" key="3">
    <source>
        <dbReference type="EMBL" id="VDL87801.1"/>
    </source>
</evidence>
<proteinExistence type="predicted"/>
<evidence type="ECO:0000313" key="4">
    <source>
        <dbReference type="Proteomes" id="UP000271162"/>
    </source>
</evidence>
<keyword evidence="1" id="KW-0175">Coiled coil</keyword>
<reference evidence="5" key="1">
    <citation type="submission" date="2017-02" db="UniProtKB">
        <authorList>
            <consortium name="WormBaseParasite"/>
        </authorList>
    </citation>
    <scope>IDENTIFICATION</scope>
</reference>
<evidence type="ECO:0000256" key="2">
    <source>
        <dbReference type="SAM" id="MobiDB-lite"/>
    </source>
</evidence>
<dbReference type="Gene3D" id="1.10.287.1490">
    <property type="match status" value="1"/>
</dbReference>